<dbReference type="OrthoDB" id="2342176at2759"/>
<protein>
    <submittedName>
        <fullName evidence="3">Uncharacterized protein</fullName>
    </submittedName>
</protein>
<feature type="region of interest" description="Disordered" evidence="1">
    <location>
        <begin position="165"/>
        <end position="187"/>
    </location>
</feature>
<proteinExistence type="predicted"/>
<dbReference type="EMBL" id="NRSZ01000758">
    <property type="protein sequence ID" value="PNY25396.1"/>
    <property type="molecule type" value="Genomic_DNA"/>
</dbReference>
<evidence type="ECO:0000313" key="3">
    <source>
        <dbReference type="EMBL" id="PNY25396.1"/>
    </source>
</evidence>
<gene>
    <name evidence="3" type="ORF">TCAP_04667</name>
</gene>
<feature type="region of interest" description="Disordered" evidence="1">
    <location>
        <begin position="102"/>
        <end position="124"/>
    </location>
</feature>
<name>A0A2K3QCY3_9HYPO</name>
<dbReference type="AlphaFoldDB" id="A0A2K3QCY3"/>
<feature type="compositionally biased region" description="Gly residues" evidence="1">
    <location>
        <begin position="107"/>
        <end position="120"/>
    </location>
</feature>
<keyword evidence="4" id="KW-1185">Reference proteome</keyword>
<keyword evidence="2" id="KW-0732">Signal</keyword>
<reference evidence="3 4" key="1">
    <citation type="submission" date="2017-08" db="EMBL/GenBank/DDBJ databases">
        <title>Harnessing the power of phylogenomics to disentangle the directionality and signatures of interkingdom host jumping in the parasitic fungal genus Tolypocladium.</title>
        <authorList>
            <person name="Quandt C.A."/>
            <person name="Patterson W."/>
            <person name="Spatafora J.W."/>
        </authorList>
    </citation>
    <scope>NUCLEOTIDE SEQUENCE [LARGE SCALE GENOMIC DNA]</scope>
    <source>
        <strain evidence="3 4">CBS 113982</strain>
    </source>
</reference>
<evidence type="ECO:0000256" key="1">
    <source>
        <dbReference type="SAM" id="MobiDB-lite"/>
    </source>
</evidence>
<feature type="compositionally biased region" description="Low complexity" evidence="1">
    <location>
        <begin position="165"/>
        <end position="175"/>
    </location>
</feature>
<accession>A0A2K3QCY3</accession>
<feature type="signal peptide" evidence="2">
    <location>
        <begin position="1"/>
        <end position="29"/>
    </location>
</feature>
<evidence type="ECO:0000256" key="2">
    <source>
        <dbReference type="SAM" id="SignalP"/>
    </source>
</evidence>
<organism evidence="3 4">
    <name type="scientific">Tolypocladium capitatum</name>
    <dbReference type="NCBI Taxonomy" id="45235"/>
    <lineage>
        <taxon>Eukaryota</taxon>
        <taxon>Fungi</taxon>
        <taxon>Dikarya</taxon>
        <taxon>Ascomycota</taxon>
        <taxon>Pezizomycotina</taxon>
        <taxon>Sordariomycetes</taxon>
        <taxon>Hypocreomycetidae</taxon>
        <taxon>Hypocreales</taxon>
        <taxon>Ophiocordycipitaceae</taxon>
        <taxon>Tolypocladium</taxon>
    </lineage>
</organism>
<feature type="chain" id="PRO_5014416327" evidence="2">
    <location>
        <begin position="30"/>
        <end position="187"/>
    </location>
</feature>
<comment type="caution">
    <text evidence="3">The sequence shown here is derived from an EMBL/GenBank/DDBJ whole genome shotgun (WGS) entry which is preliminary data.</text>
</comment>
<sequence>MRPFMSSPGRSFLSTMVLLPSILVLQAWAQTTLSSASSTISSTNDLVRRAQAQGSECSSEGQWNCMTSSWQRCASGRWSVITACAAGTRCTPSGLTNDFRVEHDGSVNGGGGGSGGGGLSLGPKGPGGPPLLGIMTLFVGLGRRVLTDEVEIRNTAITLLMPAPRSSPAEAPADAQAQGRALAVMHR</sequence>
<evidence type="ECO:0000313" key="4">
    <source>
        <dbReference type="Proteomes" id="UP000236621"/>
    </source>
</evidence>
<dbReference type="Proteomes" id="UP000236621">
    <property type="component" value="Unassembled WGS sequence"/>
</dbReference>